<gene>
    <name evidence="4" type="primary">mtgB_15</name>
    <name evidence="4" type="ORF">SDC9_186249</name>
</gene>
<sequence length="154" mass="17855">MMNLMVTHQEKSNFIQHATGILDSYSSMSFEKFILDLEIISMIKYYYADLEISEKTIPMNVLKDVATNNKSFLTHKHTAKRCRKDPWFPTISQRGKLTLNDTPNNIMLEAINKQMDKLLSQYEKPVVEDKTFAALNEYMIKAGVSKEILDKINK</sequence>
<evidence type="ECO:0000256" key="2">
    <source>
        <dbReference type="ARBA" id="ARBA00022603"/>
    </source>
</evidence>
<dbReference type="EC" id="2.1.1.-" evidence="4"/>
<evidence type="ECO:0000256" key="1">
    <source>
        <dbReference type="ARBA" id="ARBA00007137"/>
    </source>
</evidence>
<dbReference type="GO" id="GO:0008168">
    <property type="term" value="F:methyltransferase activity"/>
    <property type="evidence" value="ECO:0007669"/>
    <property type="project" value="UniProtKB-KW"/>
</dbReference>
<dbReference type="Pfam" id="PF06253">
    <property type="entry name" value="MTTB"/>
    <property type="match status" value="1"/>
</dbReference>
<reference evidence="4" key="1">
    <citation type="submission" date="2019-08" db="EMBL/GenBank/DDBJ databases">
        <authorList>
            <person name="Kucharzyk K."/>
            <person name="Murdoch R.W."/>
            <person name="Higgins S."/>
            <person name="Loffler F."/>
        </authorList>
    </citation>
    <scope>NUCLEOTIDE SEQUENCE</scope>
</reference>
<evidence type="ECO:0000313" key="4">
    <source>
        <dbReference type="EMBL" id="MPN38724.1"/>
    </source>
</evidence>
<dbReference type="AlphaFoldDB" id="A0A645HRG0"/>
<dbReference type="InterPro" id="IPR038601">
    <property type="entry name" value="MttB-like_sf"/>
</dbReference>
<dbReference type="GO" id="GO:0032259">
    <property type="term" value="P:methylation"/>
    <property type="evidence" value="ECO:0007669"/>
    <property type="project" value="UniProtKB-KW"/>
</dbReference>
<dbReference type="EMBL" id="VSSQ01094126">
    <property type="protein sequence ID" value="MPN38724.1"/>
    <property type="molecule type" value="Genomic_DNA"/>
</dbReference>
<comment type="caution">
    <text evidence="4">The sequence shown here is derived from an EMBL/GenBank/DDBJ whole genome shotgun (WGS) entry which is preliminary data.</text>
</comment>
<proteinExistence type="inferred from homology"/>
<keyword evidence="2 4" id="KW-0489">Methyltransferase</keyword>
<organism evidence="4">
    <name type="scientific">bioreactor metagenome</name>
    <dbReference type="NCBI Taxonomy" id="1076179"/>
    <lineage>
        <taxon>unclassified sequences</taxon>
        <taxon>metagenomes</taxon>
        <taxon>ecological metagenomes</taxon>
    </lineage>
</organism>
<comment type="similarity">
    <text evidence="1">Belongs to the trimethylamine methyltransferase family.</text>
</comment>
<keyword evidence="3 4" id="KW-0808">Transferase</keyword>
<accession>A0A645HRG0</accession>
<evidence type="ECO:0000256" key="3">
    <source>
        <dbReference type="ARBA" id="ARBA00022679"/>
    </source>
</evidence>
<dbReference type="InterPro" id="IPR010426">
    <property type="entry name" value="MTTB_MeTrfase"/>
</dbReference>
<dbReference type="GO" id="GO:0015948">
    <property type="term" value="P:methanogenesis"/>
    <property type="evidence" value="ECO:0007669"/>
    <property type="project" value="InterPro"/>
</dbReference>
<name>A0A645HRG0_9ZZZZ</name>
<dbReference type="Gene3D" id="3.20.20.480">
    <property type="entry name" value="Trimethylamine methyltransferase-like"/>
    <property type="match status" value="1"/>
</dbReference>
<protein>
    <submittedName>
        <fullName evidence="4">Glycine betaine methyltransferase</fullName>
        <ecNumber evidence="4">2.1.1.-</ecNumber>
    </submittedName>
</protein>